<dbReference type="KEGG" id="mgl:MGL_4060"/>
<dbReference type="GeneID" id="5853076"/>
<proteinExistence type="inferred from homology"/>
<dbReference type="OMA" id="CYEHNTL"/>
<dbReference type="GO" id="GO:0016407">
    <property type="term" value="F:acetyltransferase activity"/>
    <property type="evidence" value="ECO:0007669"/>
    <property type="project" value="InterPro"/>
</dbReference>
<comment type="caution">
    <text evidence="3">The sequence shown here is derived from an EMBL/GenBank/DDBJ whole genome shotgun (WGS) entry which is preliminary data.</text>
</comment>
<keyword evidence="2" id="KW-0808">Transferase</keyword>
<evidence type="ECO:0000256" key="1">
    <source>
        <dbReference type="ARBA" id="ARBA00006547"/>
    </source>
</evidence>
<dbReference type="PRINTS" id="PR01543">
    <property type="entry name" value="ANATRNSFRASE"/>
</dbReference>
<keyword evidence="2" id="KW-0012">Acyltransferase</keyword>
<dbReference type="STRING" id="425265.A8QCZ1"/>
<dbReference type="Proteomes" id="UP000008837">
    <property type="component" value="Unassembled WGS sequence"/>
</dbReference>
<gene>
    <name evidence="3" type="ORF">MGL_4060</name>
</gene>
<evidence type="ECO:0000256" key="2">
    <source>
        <dbReference type="RuleBase" id="RU003452"/>
    </source>
</evidence>
<dbReference type="InterPro" id="IPR001447">
    <property type="entry name" value="Arylamine_N-AcTrfase"/>
</dbReference>
<reference evidence="3 4" key="1">
    <citation type="journal article" date="2007" name="Proc. Natl. Acad. Sci. U.S.A.">
        <title>Dandruff-associated Malassezia genomes reveal convergent and divergent virulence traits shared with plant and human fungal pathogens.</title>
        <authorList>
            <person name="Xu J."/>
            <person name="Saunders C.W."/>
            <person name="Hu P."/>
            <person name="Grant R.A."/>
            <person name="Boekhout T."/>
            <person name="Kuramae E.E."/>
            <person name="Kronstad J.W."/>
            <person name="Deangelis Y.M."/>
            <person name="Reeder N.L."/>
            <person name="Johnstone K.R."/>
            <person name="Leland M."/>
            <person name="Fieno A.M."/>
            <person name="Begley W.M."/>
            <person name="Sun Y."/>
            <person name="Lacey M.P."/>
            <person name="Chaudhary T."/>
            <person name="Keough T."/>
            <person name="Chu L."/>
            <person name="Sears R."/>
            <person name="Yuan B."/>
            <person name="Dawson T.L.Jr."/>
        </authorList>
    </citation>
    <scope>NUCLEOTIDE SEQUENCE [LARGE SCALE GENOMIC DNA]</scope>
    <source>
        <strain evidence="4">ATCC MYA-4612 / CBS 7966</strain>
    </source>
</reference>
<dbReference type="Pfam" id="PF00797">
    <property type="entry name" value="Acetyltransf_2"/>
    <property type="match status" value="1"/>
</dbReference>
<dbReference type="RefSeq" id="XP_001728725.1">
    <property type="nucleotide sequence ID" value="XM_001728673.1"/>
</dbReference>
<dbReference type="SUPFAM" id="SSF54001">
    <property type="entry name" value="Cysteine proteinases"/>
    <property type="match status" value="1"/>
</dbReference>
<dbReference type="PANTHER" id="PTHR11786">
    <property type="entry name" value="N-HYDROXYARYLAMINE O-ACETYLTRANSFERASE"/>
    <property type="match status" value="1"/>
</dbReference>
<dbReference type="EMBL" id="AAYY01000020">
    <property type="protein sequence ID" value="EDP41511.1"/>
    <property type="molecule type" value="Genomic_DNA"/>
</dbReference>
<protein>
    <submittedName>
        <fullName evidence="3">Uncharacterized protein</fullName>
    </submittedName>
</protein>
<accession>A8QCZ1</accession>
<organism evidence="3 4">
    <name type="scientific">Malassezia globosa (strain ATCC MYA-4612 / CBS 7966)</name>
    <name type="common">Dandruff-associated fungus</name>
    <dbReference type="NCBI Taxonomy" id="425265"/>
    <lineage>
        <taxon>Eukaryota</taxon>
        <taxon>Fungi</taxon>
        <taxon>Dikarya</taxon>
        <taxon>Basidiomycota</taxon>
        <taxon>Ustilaginomycotina</taxon>
        <taxon>Malasseziomycetes</taxon>
        <taxon>Malasseziales</taxon>
        <taxon>Malasseziaceae</taxon>
        <taxon>Malassezia</taxon>
    </lineage>
</organism>
<dbReference type="AlphaFoldDB" id="A8QCZ1"/>
<dbReference type="InterPro" id="IPR038765">
    <property type="entry name" value="Papain-like_cys_pep_sf"/>
</dbReference>
<keyword evidence="4" id="KW-1185">Reference proteome</keyword>
<evidence type="ECO:0000313" key="3">
    <source>
        <dbReference type="EMBL" id="EDP41511.1"/>
    </source>
</evidence>
<dbReference type="PANTHER" id="PTHR11786:SF0">
    <property type="entry name" value="ARYLAMINE N-ACETYLTRANSFERASE 4-RELATED"/>
    <property type="match status" value="1"/>
</dbReference>
<dbReference type="VEuPathDB" id="FungiDB:MGL_4060"/>
<dbReference type="Gene3D" id="2.40.128.150">
    <property type="entry name" value="Cysteine proteinases"/>
    <property type="match status" value="1"/>
</dbReference>
<dbReference type="Gene3D" id="3.30.2140.10">
    <property type="entry name" value="Arylamine N-acetyltransferase"/>
    <property type="match status" value="1"/>
</dbReference>
<dbReference type="OrthoDB" id="3349226at2759"/>
<sequence>MVDIARYLSHIGLCNSKKRAPNLATLEELHRAHPQAIPFESISPFIGEDVPIDLDSIQAKMLVKGRGGYCFEHNKLFRCVLEALGFDVKTMMARVLWAQNEHFHIGPCTHMFLLVTIEGSEYIADVGFGGMTLSGPILFRLYEEQQLPLGRFRLNDTKAFPDLQNIPYVLETKLGETWKPMYCFDKTVCYDCDLDVSNYYVSTHPDSIFRRSFMVAQHGPDYMLTIANCRLKVYHQNGEIETISHHPESIVSFIESRLRLSPDTRRRLEHYVKQAFK</sequence>
<evidence type="ECO:0000313" key="4">
    <source>
        <dbReference type="Proteomes" id="UP000008837"/>
    </source>
</evidence>
<name>A8QCZ1_MALGO</name>
<comment type="similarity">
    <text evidence="1 2">Belongs to the arylamine N-acetyltransferase family.</text>
</comment>
<dbReference type="InParanoid" id="A8QCZ1"/>